<name>A0ACB8ZNP8_CICIN</name>
<keyword evidence="2" id="KW-1185">Reference proteome</keyword>
<reference evidence="1 2" key="2">
    <citation type="journal article" date="2022" name="Mol. Ecol. Resour.">
        <title>The genomes of chicory, endive, great burdock and yacon provide insights into Asteraceae paleo-polyploidization history and plant inulin production.</title>
        <authorList>
            <person name="Fan W."/>
            <person name="Wang S."/>
            <person name="Wang H."/>
            <person name="Wang A."/>
            <person name="Jiang F."/>
            <person name="Liu H."/>
            <person name="Zhao H."/>
            <person name="Xu D."/>
            <person name="Zhang Y."/>
        </authorList>
    </citation>
    <scope>NUCLEOTIDE SEQUENCE [LARGE SCALE GENOMIC DNA]</scope>
    <source>
        <strain evidence="2">cv. Punajuju</strain>
        <tissue evidence="1">Leaves</tissue>
    </source>
</reference>
<proteinExistence type="predicted"/>
<comment type="caution">
    <text evidence="1">The sequence shown here is derived from an EMBL/GenBank/DDBJ whole genome shotgun (WGS) entry which is preliminary data.</text>
</comment>
<protein>
    <submittedName>
        <fullName evidence="1">Uncharacterized protein</fullName>
    </submittedName>
</protein>
<reference evidence="2" key="1">
    <citation type="journal article" date="2022" name="Mol. Ecol. Resour.">
        <title>The genomes of chicory, endive, great burdock and yacon provide insights into Asteraceae palaeo-polyploidization history and plant inulin production.</title>
        <authorList>
            <person name="Fan W."/>
            <person name="Wang S."/>
            <person name="Wang H."/>
            <person name="Wang A."/>
            <person name="Jiang F."/>
            <person name="Liu H."/>
            <person name="Zhao H."/>
            <person name="Xu D."/>
            <person name="Zhang Y."/>
        </authorList>
    </citation>
    <scope>NUCLEOTIDE SEQUENCE [LARGE SCALE GENOMIC DNA]</scope>
    <source>
        <strain evidence="2">cv. Punajuju</strain>
    </source>
</reference>
<evidence type="ECO:0000313" key="2">
    <source>
        <dbReference type="Proteomes" id="UP001055811"/>
    </source>
</evidence>
<sequence length="172" mass="19116">MNLHLNLINQCLPSESDQLMPPSAFNTLAINHLARGLDVVRIQSCNLIQCLNSTTSQHHPTTPKSPILKPLTTGNRQDENYNPIIEDILSRMKGIKMAKLPEGITELVEKEKLHVPLPEVAQPLSKLCFEFPNVHIGRNSFRSGPLTITLEGKDEEMIEAAMEAISTKLSSK</sequence>
<accession>A0ACB8ZNP8</accession>
<dbReference type="EMBL" id="CM042016">
    <property type="protein sequence ID" value="KAI3699268.1"/>
    <property type="molecule type" value="Genomic_DNA"/>
</dbReference>
<organism evidence="1 2">
    <name type="scientific">Cichorium intybus</name>
    <name type="common">Chicory</name>
    <dbReference type="NCBI Taxonomy" id="13427"/>
    <lineage>
        <taxon>Eukaryota</taxon>
        <taxon>Viridiplantae</taxon>
        <taxon>Streptophyta</taxon>
        <taxon>Embryophyta</taxon>
        <taxon>Tracheophyta</taxon>
        <taxon>Spermatophyta</taxon>
        <taxon>Magnoliopsida</taxon>
        <taxon>eudicotyledons</taxon>
        <taxon>Gunneridae</taxon>
        <taxon>Pentapetalae</taxon>
        <taxon>asterids</taxon>
        <taxon>campanulids</taxon>
        <taxon>Asterales</taxon>
        <taxon>Asteraceae</taxon>
        <taxon>Cichorioideae</taxon>
        <taxon>Cichorieae</taxon>
        <taxon>Cichoriinae</taxon>
        <taxon>Cichorium</taxon>
    </lineage>
</organism>
<evidence type="ECO:0000313" key="1">
    <source>
        <dbReference type="EMBL" id="KAI3699268.1"/>
    </source>
</evidence>
<gene>
    <name evidence="1" type="ORF">L2E82_43461</name>
</gene>
<dbReference type="Proteomes" id="UP001055811">
    <property type="component" value="Linkage Group LG08"/>
</dbReference>